<proteinExistence type="predicted"/>
<accession>A0ACC0AZQ0</accession>
<dbReference type="EMBL" id="CM044704">
    <property type="protein sequence ID" value="KAI5666370.1"/>
    <property type="molecule type" value="Genomic_DNA"/>
</dbReference>
<dbReference type="Proteomes" id="UP001060085">
    <property type="component" value="Linkage Group LG04"/>
</dbReference>
<sequence length="142" mass="16086">MLYHWNTLRIKPSPNRIGGTRLKTRKQKDLTKRFSRSKYFEELHKHQKGKKKGGKFHEVRRKTEEDTEASGTAMPDDLQLMAIVAGRTSCGHLYRARSEVAHLIAKSNHCSCIGIVLLESQAEAYAEGENVVSEYLLPSTST</sequence>
<evidence type="ECO:0000313" key="2">
    <source>
        <dbReference type="Proteomes" id="UP001060085"/>
    </source>
</evidence>
<gene>
    <name evidence="1" type="ORF">M9H77_16223</name>
</gene>
<evidence type="ECO:0000313" key="1">
    <source>
        <dbReference type="EMBL" id="KAI5666370.1"/>
    </source>
</evidence>
<keyword evidence="2" id="KW-1185">Reference proteome</keyword>
<protein>
    <submittedName>
        <fullName evidence="1">Uncharacterized protein</fullName>
    </submittedName>
</protein>
<comment type="caution">
    <text evidence="1">The sequence shown here is derived from an EMBL/GenBank/DDBJ whole genome shotgun (WGS) entry which is preliminary data.</text>
</comment>
<reference evidence="2" key="1">
    <citation type="journal article" date="2023" name="Nat. Plants">
        <title>Single-cell RNA sequencing provides a high-resolution roadmap for understanding the multicellular compartmentation of specialized metabolism.</title>
        <authorList>
            <person name="Sun S."/>
            <person name="Shen X."/>
            <person name="Li Y."/>
            <person name="Li Y."/>
            <person name="Wang S."/>
            <person name="Li R."/>
            <person name="Zhang H."/>
            <person name="Shen G."/>
            <person name="Guo B."/>
            <person name="Wei J."/>
            <person name="Xu J."/>
            <person name="St-Pierre B."/>
            <person name="Chen S."/>
            <person name="Sun C."/>
        </authorList>
    </citation>
    <scope>NUCLEOTIDE SEQUENCE [LARGE SCALE GENOMIC DNA]</scope>
</reference>
<organism evidence="1 2">
    <name type="scientific">Catharanthus roseus</name>
    <name type="common">Madagascar periwinkle</name>
    <name type="synonym">Vinca rosea</name>
    <dbReference type="NCBI Taxonomy" id="4058"/>
    <lineage>
        <taxon>Eukaryota</taxon>
        <taxon>Viridiplantae</taxon>
        <taxon>Streptophyta</taxon>
        <taxon>Embryophyta</taxon>
        <taxon>Tracheophyta</taxon>
        <taxon>Spermatophyta</taxon>
        <taxon>Magnoliopsida</taxon>
        <taxon>eudicotyledons</taxon>
        <taxon>Gunneridae</taxon>
        <taxon>Pentapetalae</taxon>
        <taxon>asterids</taxon>
        <taxon>lamiids</taxon>
        <taxon>Gentianales</taxon>
        <taxon>Apocynaceae</taxon>
        <taxon>Rauvolfioideae</taxon>
        <taxon>Vinceae</taxon>
        <taxon>Catharanthinae</taxon>
        <taxon>Catharanthus</taxon>
    </lineage>
</organism>
<name>A0ACC0AZQ0_CATRO</name>